<name>A0A6A5FUX4_CAERE</name>
<evidence type="ECO:0000313" key="2">
    <source>
        <dbReference type="Proteomes" id="UP000483820"/>
    </source>
</evidence>
<dbReference type="AlphaFoldDB" id="A0A6A5FUX4"/>
<dbReference type="Pfam" id="PF12078">
    <property type="entry name" value="DUF3557"/>
    <property type="match status" value="1"/>
</dbReference>
<dbReference type="KEGG" id="crq:GCK72_022796"/>
<sequence>MFGKPMTYLSIQTVLSHLESNKRMELSASSSYIKQSLNRMPQKFPHLEIGDGFLVVGNTYYTMSVVRNYKGGEAPEYFQNEKEDGGVTYDVGKFAHPDCRFNALRNDVDAPPTFYEIEAARNAKKRLSVLHGFLKKDRIYPVMGRLDPRLKKAYMSEAKKLDGLIKEYNEKVRITKLEYKECIVFNKVNADGTTVGQEMVEYNCCLKNAWAYFLKRFFVVRKETTVEKLRIFHPEPHIMLQGLQLRVNDLILESDEKKYLSEIQQNLSIKSFPLKSIEVKSEWVLDHPMITTANQIIISGGFTSLTPNHFSNGIIRIKSSIFSAVIASNLLNFYQENGCPERKDVIIETDDLRQVKEVLKVFEPLLKGFERKIKSPKLPIHFPICIAHRIRPMNLYLIITHMKKDNQLIYSITMFAVPKF</sequence>
<dbReference type="GeneID" id="9823135"/>
<gene>
    <name evidence="1" type="ORF">GCK72_022796</name>
</gene>
<dbReference type="CTD" id="9823135"/>
<proteinExistence type="predicted"/>
<dbReference type="PANTHER" id="PTHR31379">
    <property type="entry name" value="F-BOX C PROTEIN-RELATED-RELATED"/>
    <property type="match status" value="1"/>
</dbReference>
<reference evidence="1 2" key="1">
    <citation type="submission" date="2019-12" db="EMBL/GenBank/DDBJ databases">
        <title>Chromosome-level assembly of the Caenorhabditis remanei genome.</title>
        <authorList>
            <person name="Teterina A.A."/>
            <person name="Willis J.H."/>
            <person name="Phillips P.C."/>
        </authorList>
    </citation>
    <scope>NUCLEOTIDE SEQUENCE [LARGE SCALE GENOMIC DNA]</scope>
    <source>
        <strain evidence="1 2">PX506</strain>
        <tissue evidence="1">Whole organism</tissue>
    </source>
</reference>
<dbReference type="InterPro" id="IPR021942">
    <property type="entry name" value="DUF3557"/>
</dbReference>
<comment type="caution">
    <text evidence="1">The sequence shown here is derived from an EMBL/GenBank/DDBJ whole genome shotgun (WGS) entry which is preliminary data.</text>
</comment>
<evidence type="ECO:0000313" key="1">
    <source>
        <dbReference type="EMBL" id="KAF1746343.1"/>
    </source>
</evidence>
<dbReference type="Proteomes" id="UP000483820">
    <property type="component" value="Chromosome X"/>
</dbReference>
<protein>
    <submittedName>
        <fullName evidence="1">Uncharacterized protein</fullName>
    </submittedName>
</protein>
<dbReference type="RefSeq" id="XP_003093737.2">
    <property type="nucleotide sequence ID" value="XM_003093689.2"/>
</dbReference>
<dbReference type="PANTHER" id="PTHR31379:SF1">
    <property type="entry name" value="F-BOX C PROTEIN-RELATED"/>
    <property type="match status" value="1"/>
</dbReference>
<dbReference type="EMBL" id="WUAV01000006">
    <property type="protein sequence ID" value="KAF1746343.1"/>
    <property type="molecule type" value="Genomic_DNA"/>
</dbReference>
<organism evidence="1 2">
    <name type="scientific">Caenorhabditis remanei</name>
    <name type="common">Caenorhabditis vulgaris</name>
    <dbReference type="NCBI Taxonomy" id="31234"/>
    <lineage>
        <taxon>Eukaryota</taxon>
        <taxon>Metazoa</taxon>
        <taxon>Ecdysozoa</taxon>
        <taxon>Nematoda</taxon>
        <taxon>Chromadorea</taxon>
        <taxon>Rhabditida</taxon>
        <taxon>Rhabditina</taxon>
        <taxon>Rhabditomorpha</taxon>
        <taxon>Rhabditoidea</taxon>
        <taxon>Rhabditidae</taxon>
        <taxon>Peloderinae</taxon>
        <taxon>Caenorhabditis</taxon>
    </lineage>
</organism>
<accession>A0A6A5FUX4</accession>